<dbReference type="EMBL" id="JAAPAO010000408">
    <property type="protein sequence ID" value="KAF4660564.1"/>
    <property type="molecule type" value="Genomic_DNA"/>
</dbReference>
<comment type="caution">
    <text evidence="2">The sequence shown here is derived from an EMBL/GenBank/DDBJ whole genome shotgun (WGS) entry which is preliminary data.</text>
</comment>
<evidence type="ECO:0000313" key="3">
    <source>
        <dbReference type="Proteomes" id="UP000591131"/>
    </source>
</evidence>
<proteinExistence type="predicted"/>
<gene>
    <name evidence="2" type="ORF">FOL47_007092</name>
</gene>
<evidence type="ECO:0000313" key="2">
    <source>
        <dbReference type="EMBL" id="KAF4660564.1"/>
    </source>
</evidence>
<evidence type="ECO:0000256" key="1">
    <source>
        <dbReference type="SAM" id="SignalP"/>
    </source>
</evidence>
<feature type="signal peptide" evidence="1">
    <location>
        <begin position="1"/>
        <end position="26"/>
    </location>
</feature>
<reference evidence="2 3" key="1">
    <citation type="submission" date="2020-04" db="EMBL/GenBank/DDBJ databases">
        <title>Perkinsus chesapeaki whole genome sequence.</title>
        <authorList>
            <person name="Bogema D.R."/>
        </authorList>
    </citation>
    <scope>NUCLEOTIDE SEQUENCE [LARGE SCALE GENOMIC DNA]</scope>
    <source>
        <strain evidence="2">ATCC PRA-425</strain>
    </source>
</reference>
<organism evidence="2 3">
    <name type="scientific">Perkinsus chesapeaki</name>
    <name type="common">Clam parasite</name>
    <name type="synonym">Perkinsus andrewsi</name>
    <dbReference type="NCBI Taxonomy" id="330153"/>
    <lineage>
        <taxon>Eukaryota</taxon>
        <taxon>Sar</taxon>
        <taxon>Alveolata</taxon>
        <taxon>Perkinsozoa</taxon>
        <taxon>Perkinsea</taxon>
        <taxon>Perkinsida</taxon>
        <taxon>Perkinsidae</taxon>
        <taxon>Perkinsus</taxon>
    </lineage>
</organism>
<dbReference type="AlphaFoldDB" id="A0A7J6LMS0"/>
<keyword evidence="3" id="KW-1185">Reference proteome</keyword>
<protein>
    <submittedName>
        <fullName evidence="2">Uncharacterized protein</fullName>
    </submittedName>
</protein>
<dbReference type="Proteomes" id="UP000591131">
    <property type="component" value="Unassembled WGS sequence"/>
</dbReference>
<feature type="chain" id="PRO_5029868606" evidence="1">
    <location>
        <begin position="27"/>
        <end position="143"/>
    </location>
</feature>
<name>A0A7J6LMS0_PERCH</name>
<sequence>MFPNTKMFSYRTLFVLMLMTVTLSSGVPPHGSFYKNSKDSKYCLEVAWVPLQSDLLIIVDRGEDQVRSAALNFLEGPGADVYRVSGEKIVHKLYEAFLKSCKERVGLKLADGDLSTFAYARSNGTMKTKLLGKQATFRSGQCP</sequence>
<accession>A0A7J6LMS0</accession>
<keyword evidence="1" id="KW-0732">Signal</keyword>